<keyword evidence="1" id="KW-0812">Transmembrane</keyword>
<protein>
    <submittedName>
        <fullName evidence="2">Uncharacterized protein</fullName>
    </submittedName>
</protein>
<reference evidence="2" key="1">
    <citation type="submission" date="2015-07" db="EMBL/GenBank/DDBJ databases">
        <title>MeaNS - Measles Nucleotide Surveillance Program.</title>
        <authorList>
            <person name="Tran T."/>
            <person name="Druce J."/>
        </authorList>
    </citation>
    <scope>NUCLEOTIDE SEQUENCE</scope>
    <source>
        <strain evidence="2">UCB-OBI-ISO-001</strain>
        <tissue evidence="2">Gonad</tissue>
    </source>
</reference>
<proteinExistence type="predicted"/>
<keyword evidence="1" id="KW-0472">Membrane</keyword>
<name>A0A0L8HTK2_OCTBM</name>
<keyword evidence="1" id="KW-1133">Transmembrane helix</keyword>
<feature type="transmembrane region" description="Helical" evidence="1">
    <location>
        <begin position="97"/>
        <end position="121"/>
    </location>
</feature>
<feature type="transmembrane region" description="Helical" evidence="1">
    <location>
        <begin position="29"/>
        <end position="51"/>
    </location>
</feature>
<dbReference type="EMBL" id="KQ417400">
    <property type="protein sequence ID" value="KOF92085.1"/>
    <property type="molecule type" value="Genomic_DNA"/>
</dbReference>
<accession>A0A0L8HTK2</accession>
<sequence length="176" mass="17197">MLCHGDVSSSEFASHDGGVYDGVSGAGSVVVSAGVNIVDTVVVVVVIAAAVGGGSGAAVVMLLAVTAVWVALVTVGGDGTDVTAAAAAVAVASDFPVVVVVVVVAVVVDVVAVTAAGLVVLADVDKMSNEIVGGSERVITELDEMVCALRANADLILWPVLIHSHSQPASCSVPPG</sequence>
<organism evidence="2">
    <name type="scientific">Octopus bimaculoides</name>
    <name type="common">California two-spotted octopus</name>
    <dbReference type="NCBI Taxonomy" id="37653"/>
    <lineage>
        <taxon>Eukaryota</taxon>
        <taxon>Metazoa</taxon>
        <taxon>Spiralia</taxon>
        <taxon>Lophotrochozoa</taxon>
        <taxon>Mollusca</taxon>
        <taxon>Cephalopoda</taxon>
        <taxon>Coleoidea</taxon>
        <taxon>Octopodiformes</taxon>
        <taxon>Octopoda</taxon>
        <taxon>Incirrata</taxon>
        <taxon>Octopodidae</taxon>
        <taxon>Octopus</taxon>
    </lineage>
</organism>
<feature type="transmembrane region" description="Helical" evidence="1">
    <location>
        <begin position="58"/>
        <end position="77"/>
    </location>
</feature>
<dbReference type="AlphaFoldDB" id="A0A0L8HTK2"/>
<evidence type="ECO:0000313" key="2">
    <source>
        <dbReference type="EMBL" id="KOF92085.1"/>
    </source>
</evidence>
<gene>
    <name evidence="2" type="ORF">OCBIM_22007293mg</name>
</gene>
<evidence type="ECO:0000256" key="1">
    <source>
        <dbReference type="SAM" id="Phobius"/>
    </source>
</evidence>